<feature type="domain" description="NADPH-dependent reductive aminase-like C-terminal" evidence="4">
    <location>
        <begin position="156"/>
        <end position="279"/>
    </location>
</feature>
<evidence type="ECO:0000313" key="5">
    <source>
        <dbReference type="EMBL" id="GGN25838.1"/>
    </source>
</evidence>
<dbReference type="Gene3D" id="1.10.1040.10">
    <property type="entry name" value="N-(1-d-carboxylethyl)-l-norvaline Dehydrogenase, domain 2"/>
    <property type="match status" value="1"/>
</dbReference>
<evidence type="ECO:0000313" key="6">
    <source>
        <dbReference type="Proteomes" id="UP000597656"/>
    </source>
</evidence>
<dbReference type="EMBL" id="BMNC01000022">
    <property type="protein sequence ID" value="GGN25838.1"/>
    <property type="molecule type" value="Genomic_DNA"/>
</dbReference>
<dbReference type="InterPro" id="IPR036291">
    <property type="entry name" value="NAD(P)-bd_dom_sf"/>
</dbReference>
<comment type="similarity">
    <text evidence="1">Belongs to the HIBADH-related family.</text>
</comment>
<dbReference type="InterPro" id="IPR051265">
    <property type="entry name" value="HIBADH-related_NP60_sf"/>
</dbReference>
<accession>A0ABQ2IR32</accession>
<dbReference type="Gene3D" id="3.40.50.720">
    <property type="entry name" value="NAD(P)-binding Rossmann-like Domain"/>
    <property type="match status" value="1"/>
</dbReference>
<dbReference type="SUPFAM" id="SSF51735">
    <property type="entry name" value="NAD(P)-binding Rossmann-fold domains"/>
    <property type="match status" value="1"/>
</dbReference>
<protein>
    <submittedName>
        <fullName evidence="5">Dehydrogenase</fullName>
    </submittedName>
</protein>
<dbReference type="Pfam" id="PF03446">
    <property type="entry name" value="NAD_binding_2"/>
    <property type="match status" value="1"/>
</dbReference>
<evidence type="ECO:0000259" key="4">
    <source>
        <dbReference type="Pfam" id="PF21761"/>
    </source>
</evidence>
<proteinExistence type="inferred from homology"/>
<evidence type="ECO:0000256" key="2">
    <source>
        <dbReference type="ARBA" id="ARBA00023002"/>
    </source>
</evidence>
<organism evidence="5 6">
    <name type="scientific">Lentzea pudingi</name>
    <dbReference type="NCBI Taxonomy" id="1789439"/>
    <lineage>
        <taxon>Bacteria</taxon>
        <taxon>Bacillati</taxon>
        <taxon>Actinomycetota</taxon>
        <taxon>Actinomycetes</taxon>
        <taxon>Pseudonocardiales</taxon>
        <taxon>Pseudonocardiaceae</taxon>
        <taxon>Lentzea</taxon>
    </lineage>
</organism>
<dbReference type="RefSeq" id="WP_189160132.1">
    <property type="nucleotide sequence ID" value="NZ_BMNC01000022.1"/>
</dbReference>
<dbReference type="PIRSF" id="PIRSF000103">
    <property type="entry name" value="HIBADH"/>
    <property type="match status" value="1"/>
</dbReference>
<dbReference type="InterPro" id="IPR013328">
    <property type="entry name" value="6PGD_dom2"/>
</dbReference>
<dbReference type="Proteomes" id="UP000597656">
    <property type="component" value="Unassembled WGS sequence"/>
</dbReference>
<sequence>MTSEAITVLGLGNLGRALAEAFVRDGRSVVVWNRSEAKAAGLAATVASSPAEAVAAGGLVVVALLDHQAAQRVLSGVDVRGKALVNLTSGTPDEARELAGWAAESGAEYLHGAVYAVPQTIGTDASSIIYSGSSVVHERWRETLALLGKVTFLGADAGRASGYDVAILSGMYGLLGGFLHAAALARVNGIKAGELTPMLLSWLTDLQPALETFAGEIDAADYAGGESSLAMNQSGLATLIRAAQAQGVPFAALDSLKALVDRQVEGGRGEESFARAVESF</sequence>
<dbReference type="InterPro" id="IPR048666">
    <property type="entry name" value="RedAm-like_C"/>
</dbReference>
<dbReference type="PANTHER" id="PTHR43580">
    <property type="entry name" value="OXIDOREDUCTASE GLYR1-RELATED"/>
    <property type="match status" value="1"/>
</dbReference>
<comment type="caution">
    <text evidence="5">The sequence shown here is derived from an EMBL/GenBank/DDBJ whole genome shotgun (WGS) entry which is preliminary data.</text>
</comment>
<feature type="domain" description="6-phosphogluconate dehydrogenase NADP-binding" evidence="3">
    <location>
        <begin position="6"/>
        <end position="151"/>
    </location>
</feature>
<dbReference type="InterPro" id="IPR006115">
    <property type="entry name" value="6PGDH_NADP-bd"/>
</dbReference>
<dbReference type="InterPro" id="IPR015815">
    <property type="entry name" value="HIBADH-related"/>
</dbReference>
<dbReference type="PANTHER" id="PTHR43580:SF2">
    <property type="entry name" value="CYTOKINE-LIKE NUCLEAR FACTOR N-PAC"/>
    <property type="match status" value="1"/>
</dbReference>
<dbReference type="Pfam" id="PF21761">
    <property type="entry name" value="RedAm-like_C"/>
    <property type="match status" value="1"/>
</dbReference>
<keyword evidence="2" id="KW-0560">Oxidoreductase</keyword>
<gene>
    <name evidence="5" type="ORF">GCM10011609_80430</name>
</gene>
<name>A0ABQ2IR32_9PSEU</name>
<reference evidence="6" key="1">
    <citation type="journal article" date="2019" name="Int. J. Syst. Evol. Microbiol.">
        <title>The Global Catalogue of Microorganisms (GCM) 10K type strain sequencing project: providing services to taxonomists for standard genome sequencing and annotation.</title>
        <authorList>
            <consortium name="The Broad Institute Genomics Platform"/>
            <consortium name="The Broad Institute Genome Sequencing Center for Infectious Disease"/>
            <person name="Wu L."/>
            <person name="Ma J."/>
        </authorList>
    </citation>
    <scope>NUCLEOTIDE SEQUENCE [LARGE SCALE GENOMIC DNA]</scope>
    <source>
        <strain evidence="6">CGMCC 4.7319</strain>
    </source>
</reference>
<evidence type="ECO:0000259" key="3">
    <source>
        <dbReference type="Pfam" id="PF03446"/>
    </source>
</evidence>
<evidence type="ECO:0000256" key="1">
    <source>
        <dbReference type="ARBA" id="ARBA00009080"/>
    </source>
</evidence>
<keyword evidence="6" id="KW-1185">Reference proteome</keyword>